<dbReference type="PANTHER" id="PTHR40841">
    <property type="entry name" value="SIDEROPHORE TRIACETYLFUSARININE C ESTERASE"/>
    <property type="match status" value="1"/>
</dbReference>
<dbReference type="SUPFAM" id="SSF53474">
    <property type="entry name" value="alpha/beta-Hydrolases"/>
    <property type="match status" value="1"/>
</dbReference>
<dbReference type="Pfam" id="PF00756">
    <property type="entry name" value="Esterase"/>
    <property type="match status" value="1"/>
</dbReference>
<dbReference type="AlphaFoldDB" id="A0A382LLP7"/>
<reference evidence="3" key="1">
    <citation type="submission" date="2018-05" db="EMBL/GenBank/DDBJ databases">
        <authorList>
            <person name="Lanie J.A."/>
            <person name="Ng W.-L."/>
            <person name="Kazmierczak K.M."/>
            <person name="Andrzejewski T.M."/>
            <person name="Davidsen T.M."/>
            <person name="Wayne K.J."/>
            <person name="Tettelin H."/>
            <person name="Glass J.I."/>
            <person name="Rusch D."/>
            <person name="Podicherti R."/>
            <person name="Tsui H.-C.T."/>
            <person name="Winkler M.E."/>
        </authorList>
    </citation>
    <scope>NUCLEOTIDE SEQUENCE</scope>
</reference>
<dbReference type="PROSITE" id="PS51257">
    <property type="entry name" value="PROKAR_LIPOPROTEIN"/>
    <property type="match status" value="1"/>
</dbReference>
<dbReference type="InterPro" id="IPR000801">
    <property type="entry name" value="Esterase-like"/>
</dbReference>
<evidence type="ECO:0000313" key="3">
    <source>
        <dbReference type="EMBL" id="SVC36022.1"/>
    </source>
</evidence>
<keyword evidence="2" id="KW-0378">Hydrolase</keyword>
<evidence type="ECO:0000256" key="1">
    <source>
        <dbReference type="ARBA" id="ARBA00005622"/>
    </source>
</evidence>
<sequence>MKVMRLSPLLLLAMVACAINEGVGEADRWKPFPGALADTESRDLTSEVTGRTYRISVALPQDYATSNKTYPVLYAVDANTQFGTVVEAARLLHLEEAVPELIIVGIGYPVGWLTNGDGWRLVDLTPTVDSSKGGGGEAPGFLEFMRRELIPLVEAEFRARPKGRALYGHSLGGLYALYALFAGEGTFERYIAGSPSFGWDDRVIFRQEAVYAESHDFLSARLFLSSGSLENSEEWGESVAEVEKFVTKLATRSYRELRVETAYFSDETHLSVIPATVSRGLRAVYEGFVLSEHD</sequence>
<evidence type="ECO:0000256" key="2">
    <source>
        <dbReference type="ARBA" id="ARBA00022801"/>
    </source>
</evidence>
<proteinExistence type="inferred from homology"/>
<dbReference type="PANTHER" id="PTHR40841:SF2">
    <property type="entry name" value="SIDEROPHORE-DEGRADING ESTERASE (EUROFUNG)"/>
    <property type="match status" value="1"/>
</dbReference>
<protein>
    <recommendedName>
        <fullName evidence="4">Alpha/beta hydrolase</fullName>
    </recommendedName>
</protein>
<dbReference type="EMBL" id="UINC01087028">
    <property type="protein sequence ID" value="SVC36022.1"/>
    <property type="molecule type" value="Genomic_DNA"/>
</dbReference>
<dbReference type="GO" id="GO:0016788">
    <property type="term" value="F:hydrolase activity, acting on ester bonds"/>
    <property type="evidence" value="ECO:0007669"/>
    <property type="project" value="TreeGrafter"/>
</dbReference>
<evidence type="ECO:0008006" key="4">
    <source>
        <dbReference type="Google" id="ProtNLM"/>
    </source>
</evidence>
<dbReference type="InterPro" id="IPR052558">
    <property type="entry name" value="Siderophore_Hydrolase_D"/>
</dbReference>
<organism evidence="3">
    <name type="scientific">marine metagenome</name>
    <dbReference type="NCBI Taxonomy" id="408172"/>
    <lineage>
        <taxon>unclassified sequences</taxon>
        <taxon>metagenomes</taxon>
        <taxon>ecological metagenomes</taxon>
    </lineage>
</organism>
<dbReference type="InterPro" id="IPR029058">
    <property type="entry name" value="AB_hydrolase_fold"/>
</dbReference>
<gene>
    <name evidence="3" type="ORF">METZ01_LOCUS288876</name>
</gene>
<dbReference type="Gene3D" id="3.40.50.1820">
    <property type="entry name" value="alpha/beta hydrolase"/>
    <property type="match status" value="1"/>
</dbReference>
<comment type="similarity">
    <text evidence="1">Belongs to the esterase D family.</text>
</comment>
<name>A0A382LLP7_9ZZZZ</name>
<accession>A0A382LLP7</accession>